<dbReference type="Pfam" id="PF00903">
    <property type="entry name" value="Glyoxalase"/>
    <property type="match status" value="1"/>
</dbReference>
<sequence length="86" mass="9367">MTGAGGLMLGTYRPGGQWMREPGTAGGYIVTRDVDSLYERVVSRAADIVRPLAVTDYSSREFVVRDPEGNLWSFGTYPGEPPLPTT</sequence>
<dbReference type="PROSITE" id="PS51819">
    <property type="entry name" value="VOC"/>
    <property type="match status" value="1"/>
</dbReference>
<dbReference type="Gene3D" id="3.30.720.110">
    <property type="match status" value="1"/>
</dbReference>
<gene>
    <name evidence="2" type="ORF">GCM10023169_37700</name>
</gene>
<evidence type="ECO:0000313" key="2">
    <source>
        <dbReference type="EMBL" id="GAA4432201.1"/>
    </source>
</evidence>
<keyword evidence="3" id="KW-1185">Reference proteome</keyword>
<protein>
    <recommendedName>
        <fullName evidence="1">VOC domain-containing protein</fullName>
    </recommendedName>
</protein>
<proteinExistence type="predicted"/>
<dbReference type="Proteomes" id="UP001500622">
    <property type="component" value="Unassembled WGS sequence"/>
</dbReference>
<dbReference type="RefSeq" id="WP_345218410.1">
    <property type="nucleotide sequence ID" value="NZ_BAABGN010000013.1"/>
</dbReference>
<evidence type="ECO:0000259" key="1">
    <source>
        <dbReference type="PROSITE" id="PS51819"/>
    </source>
</evidence>
<dbReference type="InterPro" id="IPR037523">
    <property type="entry name" value="VOC_core"/>
</dbReference>
<feature type="domain" description="VOC" evidence="1">
    <location>
        <begin position="1"/>
        <end position="77"/>
    </location>
</feature>
<accession>A0ABP8LNK3</accession>
<name>A0ABP8LNK3_9MICO</name>
<organism evidence="2 3">
    <name type="scientific">Georgenia halophila</name>
    <dbReference type="NCBI Taxonomy" id="620889"/>
    <lineage>
        <taxon>Bacteria</taxon>
        <taxon>Bacillati</taxon>
        <taxon>Actinomycetota</taxon>
        <taxon>Actinomycetes</taxon>
        <taxon>Micrococcales</taxon>
        <taxon>Bogoriellaceae</taxon>
        <taxon>Georgenia</taxon>
    </lineage>
</organism>
<dbReference type="InterPro" id="IPR029068">
    <property type="entry name" value="Glyas_Bleomycin-R_OHBP_Dase"/>
</dbReference>
<comment type="caution">
    <text evidence="2">The sequence shown here is derived from an EMBL/GenBank/DDBJ whole genome shotgun (WGS) entry which is preliminary data.</text>
</comment>
<reference evidence="3" key="1">
    <citation type="journal article" date="2019" name="Int. J. Syst. Evol. Microbiol.">
        <title>The Global Catalogue of Microorganisms (GCM) 10K type strain sequencing project: providing services to taxonomists for standard genome sequencing and annotation.</title>
        <authorList>
            <consortium name="The Broad Institute Genomics Platform"/>
            <consortium name="The Broad Institute Genome Sequencing Center for Infectious Disease"/>
            <person name="Wu L."/>
            <person name="Ma J."/>
        </authorList>
    </citation>
    <scope>NUCLEOTIDE SEQUENCE [LARGE SCALE GENOMIC DNA]</scope>
    <source>
        <strain evidence="3">JCM 17810</strain>
    </source>
</reference>
<dbReference type="SUPFAM" id="SSF54593">
    <property type="entry name" value="Glyoxalase/Bleomycin resistance protein/Dihydroxybiphenyl dioxygenase"/>
    <property type="match status" value="1"/>
</dbReference>
<dbReference type="InterPro" id="IPR004360">
    <property type="entry name" value="Glyas_Fos-R_dOase_dom"/>
</dbReference>
<dbReference type="EMBL" id="BAABGN010000013">
    <property type="protein sequence ID" value="GAA4432201.1"/>
    <property type="molecule type" value="Genomic_DNA"/>
</dbReference>
<evidence type="ECO:0000313" key="3">
    <source>
        <dbReference type="Proteomes" id="UP001500622"/>
    </source>
</evidence>